<name>A0ABW5LGV4_9FLAO</name>
<evidence type="ECO:0000313" key="2">
    <source>
        <dbReference type="Proteomes" id="UP001597319"/>
    </source>
</evidence>
<dbReference type="Proteomes" id="UP001597319">
    <property type="component" value="Unassembled WGS sequence"/>
</dbReference>
<dbReference type="EMBL" id="JBHULE010000019">
    <property type="protein sequence ID" value="MFD2563784.1"/>
    <property type="molecule type" value="Genomic_DNA"/>
</dbReference>
<evidence type="ECO:0000313" key="1">
    <source>
        <dbReference type="EMBL" id="MFD2563784.1"/>
    </source>
</evidence>
<organism evidence="1 2">
    <name type="scientific">Aquimarina rubra</name>
    <dbReference type="NCBI Taxonomy" id="1920033"/>
    <lineage>
        <taxon>Bacteria</taxon>
        <taxon>Pseudomonadati</taxon>
        <taxon>Bacteroidota</taxon>
        <taxon>Flavobacteriia</taxon>
        <taxon>Flavobacteriales</taxon>
        <taxon>Flavobacteriaceae</taxon>
        <taxon>Aquimarina</taxon>
    </lineage>
</organism>
<proteinExistence type="predicted"/>
<protein>
    <recommendedName>
        <fullName evidence="3">Bacteriocin</fullName>
    </recommendedName>
</protein>
<evidence type="ECO:0008006" key="3">
    <source>
        <dbReference type="Google" id="ProtNLM"/>
    </source>
</evidence>
<keyword evidence="2" id="KW-1185">Reference proteome</keyword>
<reference evidence="2" key="1">
    <citation type="journal article" date="2019" name="Int. J. Syst. Evol. Microbiol.">
        <title>The Global Catalogue of Microorganisms (GCM) 10K type strain sequencing project: providing services to taxonomists for standard genome sequencing and annotation.</title>
        <authorList>
            <consortium name="The Broad Institute Genomics Platform"/>
            <consortium name="The Broad Institute Genome Sequencing Center for Infectious Disease"/>
            <person name="Wu L."/>
            <person name="Ma J."/>
        </authorList>
    </citation>
    <scope>NUCLEOTIDE SEQUENCE [LARGE SCALE GENOMIC DNA]</scope>
    <source>
        <strain evidence="2">KCTC 52274</strain>
    </source>
</reference>
<dbReference type="RefSeq" id="WP_378293512.1">
    <property type="nucleotide sequence ID" value="NZ_JBHULE010000019.1"/>
</dbReference>
<accession>A0ABW5LGV4</accession>
<comment type="caution">
    <text evidence="1">The sequence shown here is derived from an EMBL/GenBank/DDBJ whole genome shotgun (WGS) entry which is preliminary data.</text>
</comment>
<gene>
    <name evidence="1" type="ORF">ACFSR1_13975</name>
</gene>
<sequence>MKKSLKKLELKKQTISDLNLNKIKGGVDTRLLSDPEICLTCIDLPNGGHAYCY</sequence>